<dbReference type="InParanoid" id="A0A6I8UU34"/>
<dbReference type="AlphaFoldDB" id="A0A6I8UU34"/>
<dbReference type="PANTHER" id="PTHR12496">
    <property type="entry name" value="CGI-41 METHYLTRANSFERASE"/>
    <property type="match status" value="1"/>
</dbReference>
<gene>
    <name evidence="3" type="primary">LOC4804018</name>
</gene>
<proteinExistence type="predicted"/>
<dbReference type="InterPro" id="IPR052220">
    <property type="entry name" value="METTL25"/>
</dbReference>
<sequence>MIARKRIFCEPCTISFARLWLACESFADFSRKSRLFVCWVCTSCFGINSSPAPKMLTKQKLRSSLELLKRYEWLLNSYVMDFYVDDHWSKLPDSWQHHLESIPMERFEALLYISDSEAAPKNTSIVWPLELLALRGALRNLCIGRTEENQPKESFPCPLLHHPKLKHLFMKRVKPKKQHEITRMAEICALSCRTTPVDFVVDFGAGVGHLARILGYGFGIQVCCFEMQAELNQQAVAIDMKLESIAAKLAEASGYKRPVHLTQRLESNTEPAQFIAGIRDTLQLASDDFRFGIIGLHPCGNLGATLMRMFLGCSQAKFLNFVGCCYQKMSTPATHPGAEVHGYPLSSFLQSKPDTDTNLSYEAREISCHAMEVYRDRLQAGQYDHLKIHSFRAAAERMIVQQFPHLRHCALRNVKHAPGMLFDDYFQKAVQGTRFEMIERQVLSIRQCDADVQHWKRLVIFYTLRLMLAPLVESIILYDRALFLSENDCQVEVQAIFNPRLSPRNHITRAVKTRRCLSNNLGQQ</sequence>
<dbReference type="InterPro" id="IPR025714">
    <property type="entry name" value="Methyltranfer_dom"/>
</dbReference>
<dbReference type="PANTHER" id="PTHR12496:SF2">
    <property type="entry name" value="METHYLTRANSFERASE-LIKE PROTEIN 25B"/>
    <property type="match status" value="1"/>
</dbReference>
<evidence type="ECO:0000259" key="1">
    <source>
        <dbReference type="Pfam" id="PF13679"/>
    </source>
</evidence>
<feature type="domain" description="Methyltransferase" evidence="1">
    <location>
        <begin position="176"/>
        <end position="331"/>
    </location>
</feature>
<name>A0A6I8UU34_DROPS</name>
<dbReference type="RefSeq" id="XP_001360648.4">
    <property type="nucleotide sequence ID" value="XM_001360611.4"/>
</dbReference>
<keyword evidence="2" id="KW-1185">Reference proteome</keyword>
<protein>
    <submittedName>
        <fullName evidence="3">Protein RRNAD1 isoform X1</fullName>
    </submittedName>
</protein>
<dbReference type="FunCoup" id="A0A6I8UU34">
    <property type="interactions" value="601"/>
</dbReference>
<dbReference type="Pfam" id="PF13679">
    <property type="entry name" value="Methyltransf_32"/>
    <property type="match status" value="1"/>
</dbReference>
<reference evidence="3" key="2">
    <citation type="submission" date="2025-08" db="UniProtKB">
        <authorList>
            <consortium name="RefSeq"/>
        </authorList>
    </citation>
    <scope>IDENTIFICATION</scope>
    <source>
        <strain evidence="3">MV-25-SWS-2005</strain>
        <tissue evidence="3">Whole body</tissue>
    </source>
</reference>
<dbReference type="KEGG" id="dpo:4804018"/>
<dbReference type="Proteomes" id="UP000001819">
    <property type="component" value="Chromosome 3"/>
</dbReference>
<accession>A0A6I8UU34</accession>
<evidence type="ECO:0000313" key="2">
    <source>
        <dbReference type="Proteomes" id="UP000001819"/>
    </source>
</evidence>
<evidence type="ECO:0000313" key="3">
    <source>
        <dbReference type="RefSeq" id="XP_001360648.4"/>
    </source>
</evidence>
<organism evidence="2 3">
    <name type="scientific">Drosophila pseudoobscura pseudoobscura</name>
    <name type="common">Fruit fly</name>
    <dbReference type="NCBI Taxonomy" id="46245"/>
    <lineage>
        <taxon>Eukaryota</taxon>
        <taxon>Metazoa</taxon>
        <taxon>Ecdysozoa</taxon>
        <taxon>Arthropoda</taxon>
        <taxon>Hexapoda</taxon>
        <taxon>Insecta</taxon>
        <taxon>Pterygota</taxon>
        <taxon>Neoptera</taxon>
        <taxon>Endopterygota</taxon>
        <taxon>Diptera</taxon>
        <taxon>Brachycera</taxon>
        <taxon>Muscomorpha</taxon>
        <taxon>Ephydroidea</taxon>
        <taxon>Drosophilidae</taxon>
        <taxon>Drosophila</taxon>
        <taxon>Sophophora</taxon>
    </lineage>
</organism>
<dbReference type="ExpressionAtlas" id="A0A6I8UU34">
    <property type="expression patterns" value="baseline"/>
</dbReference>
<reference evidence="2" key="1">
    <citation type="submission" date="2024-06" db="UniProtKB">
        <authorList>
            <consortium name="RefSeq"/>
        </authorList>
    </citation>
    <scope>NUCLEOTIDE SEQUENCE [LARGE SCALE GENOMIC DNA]</scope>
    <source>
        <strain evidence="2">MV2-25</strain>
    </source>
</reference>